<feature type="signal peptide" evidence="1">
    <location>
        <begin position="1"/>
        <end position="27"/>
    </location>
</feature>
<proteinExistence type="predicted"/>
<keyword evidence="4" id="KW-1185">Reference proteome</keyword>
<accession>A0A563UFD8</accession>
<evidence type="ECO:0000313" key="4">
    <source>
        <dbReference type="Proteomes" id="UP000320042"/>
    </source>
</evidence>
<sequence length="167" mass="19211">MKKIDLNRMKRLIFMLGMLIFAACSSAQNTPPVLAPFKIQKVDNTYATPANLQKGKPVILIYFSPDCGHCTAMMDEMKPVMNQLKKFEVVMVTFVDIRMVKPFYEKYNLKNYPNFTVGTEGYSYVVQKYYGLKQTPYVAIYDAKGQLVKAFDKVPEFKTVMETIKKV</sequence>
<dbReference type="OrthoDB" id="662072at2"/>
<dbReference type="PROSITE" id="PS51352">
    <property type="entry name" value="THIOREDOXIN_2"/>
    <property type="match status" value="1"/>
</dbReference>
<dbReference type="AlphaFoldDB" id="A0A563UFD8"/>
<name>A0A563UFD8_9SPHI</name>
<evidence type="ECO:0000256" key="1">
    <source>
        <dbReference type="SAM" id="SignalP"/>
    </source>
</evidence>
<keyword evidence="1" id="KW-0732">Signal</keyword>
<feature type="domain" description="Thioredoxin" evidence="2">
    <location>
        <begin position="28"/>
        <end position="167"/>
    </location>
</feature>
<gene>
    <name evidence="3" type="ORF">FPZ43_09095</name>
</gene>
<dbReference type="PROSITE" id="PS51257">
    <property type="entry name" value="PROKAR_LIPOPROTEIN"/>
    <property type="match status" value="1"/>
</dbReference>
<dbReference type="EMBL" id="VOEJ01000003">
    <property type="protein sequence ID" value="TWR29993.1"/>
    <property type="molecule type" value="Genomic_DNA"/>
</dbReference>
<dbReference type="Proteomes" id="UP000320042">
    <property type="component" value="Unassembled WGS sequence"/>
</dbReference>
<evidence type="ECO:0000259" key="2">
    <source>
        <dbReference type="PROSITE" id="PS51352"/>
    </source>
</evidence>
<dbReference type="SUPFAM" id="SSF52833">
    <property type="entry name" value="Thioredoxin-like"/>
    <property type="match status" value="1"/>
</dbReference>
<dbReference type="InterPro" id="IPR013766">
    <property type="entry name" value="Thioredoxin_domain"/>
</dbReference>
<dbReference type="InterPro" id="IPR036249">
    <property type="entry name" value="Thioredoxin-like_sf"/>
</dbReference>
<evidence type="ECO:0000313" key="3">
    <source>
        <dbReference type="EMBL" id="TWR29993.1"/>
    </source>
</evidence>
<reference evidence="3 4" key="1">
    <citation type="submission" date="2019-07" db="EMBL/GenBank/DDBJ databases">
        <authorList>
            <person name="Kim J."/>
        </authorList>
    </citation>
    <scope>NUCLEOTIDE SEQUENCE [LARGE SCALE GENOMIC DNA]</scope>
    <source>
        <strain evidence="4">dk17</strain>
    </source>
</reference>
<comment type="caution">
    <text evidence="3">The sequence shown here is derived from an EMBL/GenBank/DDBJ whole genome shotgun (WGS) entry which is preliminary data.</text>
</comment>
<dbReference type="Gene3D" id="3.40.30.10">
    <property type="entry name" value="Glutaredoxin"/>
    <property type="match status" value="1"/>
</dbReference>
<protein>
    <submittedName>
        <fullName evidence="3">Redoxin domain-containing protein</fullName>
    </submittedName>
</protein>
<organism evidence="3 4">
    <name type="scientific">Mucilaginibacter pallidiroseus</name>
    <dbReference type="NCBI Taxonomy" id="2599295"/>
    <lineage>
        <taxon>Bacteria</taxon>
        <taxon>Pseudomonadati</taxon>
        <taxon>Bacteroidota</taxon>
        <taxon>Sphingobacteriia</taxon>
        <taxon>Sphingobacteriales</taxon>
        <taxon>Sphingobacteriaceae</taxon>
        <taxon>Mucilaginibacter</taxon>
    </lineage>
</organism>
<feature type="chain" id="PRO_5022114993" evidence="1">
    <location>
        <begin position="28"/>
        <end position="167"/>
    </location>
</feature>
<dbReference type="Pfam" id="PF00085">
    <property type="entry name" value="Thioredoxin"/>
    <property type="match status" value="1"/>
</dbReference>